<dbReference type="Proteomes" id="UP001144313">
    <property type="component" value="Unassembled WGS sequence"/>
</dbReference>
<dbReference type="RefSeq" id="WP_281846122.1">
    <property type="nucleotide sequence ID" value="NZ_BSDT01000001.1"/>
</dbReference>
<keyword evidence="3" id="KW-1185">Reference proteome</keyword>
<accession>A0A9W6G6Q9</accession>
<comment type="caution">
    <text evidence="2">The sequence shown here is derived from an EMBL/GenBank/DDBJ whole genome shotgun (WGS) entry which is preliminary data.</text>
</comment>
<protein>
    <recommendedName>
        <fullName evidence="1">Polynucleotide kinase PNKP phosphatase domain-containing protein</fullName>
    </recommendedName>
</protein>
<evidence type="ECO:0000313" key="3">
    <source>
        <dbReference type="Proteomes" id="UP001144313"/>
    </source>
</evidence>
<name>A0A9W6G6Q9_9ACTN</name>
<dbReference type="AlphaFoldDB" id="A0A9W6G6Q9"/>
<organism evidence="2 3">
    <name type="scientific">Glycomyces algeriensis</name>
    <dbReference type="NCBI Taxonomy" id="256037"/>
    <lineage>
        <taxon>Bacteria</taxon>
        <taxon>Bacillati</taxon>
        <taxon>Actinomycetota</taxon>
        <taxon>Actinomycetes</taxon>
        <taxon>Glycomycetales</taxon>
        <taxon>Glycomycetaceae</taxon>
        <taxon>Glycomyces</taxon>
    </lineage>
</organism>
<reference evidence="2" key="1">
    <citation type="submission" date="2022-12" db="EMBL/GenBank/DDBJ databases">
        <title>Reference genome sequencing for broad-spectrum identification of bacterial and archaeal isolates by mass spectrometry.</title>
        <authorList>
            <person name="Sekiguchi Y."/>
            <person name="Tourlousse D.M."/>
        </authorList>
    </citation>
    <scope>NUCLEOTIDE SEQUENCE</scope>
    <source>
        <strain evidence="2">LLR39Z86</strain>
    </source>
</reference>
<proteinExistence type="predicted"/>
<dbReference type="InterPro" id="IPR023214">
    <property type="entry name" value="HAD_sf"/>
</dbReference>
<dbReference type="InterPro" id="IPR036412">
    <property type="entry name" value="HAD-like_sf"/>
</dbReference>
<evidence type="ECO:0000313" key="2">
    <source>
        <dbReference type="EMBL" id="GLI41526.1"/>
    </source>
</evidence>
<dbReference type="Pfam" id="PF25109">
    <property type="entry name" value="HAD_PNKP"/>
    <property type="match status" value="1"/>
</dbReference>
<dbReference type="Gene3D" id="3.40.50.1000">
    <property type="entry name" value="HAD superfamily/HAD-like"/>
    <property type="match status" value="1"/>
</dbReference>
<dbReference type="InterPro" id="IPR056782">
    <property type="entry name" value="HAD_PNKP"/>
</dbReference>
<evidence type="ECO:0000259" key="1">
    <source>
        <dbReference type="Pfam" id="PF25109"/>
    </source>
</evidence>
<sequence length="143" mass="16135">MTLTKHLPNAAIVDIDGTVALMGSRDPYDETTVIHDAPNYPIVRLVTVVAMAGHSLVFVSGRTEACREDTETWLARRFPFPHSGLHMRAIGDKRRDAEVKTEIYRTHIEGRYNVRWVFDDRNQTVAAWRALGLTCLQVAPGDF</sequence>
<gene>
    <name evidence="2" type="ORF">GALLR39Z86_13760</name>
</gene>
<dbReference type="EMBL" id="BSDT01000001">
    <property type="protein sequence ID" value="GLI41526.1"/>
    <property type="molecule type" value="Genomic_DNA"/>
</dbReference>
<dbReference type="SUPFAM" id="SSF56784">
    <property type="entry name" value="HAD-like"/>
    <property type="match status" value="1"/>
</dbReference>
<feature type="domain" description="Polynucleotide kinase PNKP phosphatase" evidence="1">
    <location>
        <begin position="8"/>
        <end position="143"/>
    </location>
</feature>